<sequence>MCGVQRALHVGGSFTVDAQANIVPLQLPPTVAEGFHANASRNPVSGLVALA</sequence>
<accession>A0A655EIA0</accession>
<protein>
    <submittedName>
        <fullName evidence="1">Uncharacterized protein</fullName>
    </submittedName>
</protein>
<reference evidence="1 2" key="1">
    <citation type="submission" date="2015-03" db="EMBL/GenBank/DDBJ databases">
        <authorList>
            <consortium name="Pathogen Informatics"/>
        </authorList>
    </citation>
    <scope>NUCLEOTIDE SEQUENCE [LARGE SCALE GENOMIC DNA]</scope>
    <source>
        <strain evidence="1 2">A1104</strain>
    </source>
</reference>
<proteinExistence type="predicted"/>
<organism evidence="1 2">
    <name type="scientific">Salmonella enterica subsp. enterica serovar Bovismorbificans</name>
    <dbReference type="NCBI Taxonomy" id="58097"/>
    <lineage>
        <taxon>Bacteria</taxon>
        <taxon>Pseudomonadati</taxon>
        <taxon>Pseudomonadota</taxon>
        <taxon>Gammaproteobacteria</taxon>
        <taxon>Enterobacterales</taxon>
        <taxon>Enterobacteriaceae</taxon>
        <taxon>Salmonella</taxon>
    </lineage>
</organism>
<gene>
    <name evidence="1" type="ORF">ERS008198_04731</name>
</gene>
<evidence type="ECO:0000313" key="2">
    <source>
        <dbReference type="Proteomes" id="UP000041314"/>
    </source>
</evidence>
<evidence type="ECO:0000313" key="1">
    <source>
        <dbReference type="EMBL" id="CNV23044.1"/>
    </source>
</evidence>
<dbReference type="EMBL" id="CQPA01000072">
    <property type="protein sequence ID" value="CNV23044.1"/>
    <property type="molecule type" value="Genomic_DNA"/>
</dbReference>
<name>A0A655EIA0_SALET</name>
<dbReference type="AlphaFoldDB" id="A0A655EIA0"/>
<dbReference type="Proteomes" id="UP000041314">
    <property type="component" value="Unassembled WGS sequence"/>
</dbReference>